<dbReference type="CDD" id="cd10567">
    <property type="entry name" value="SWIB-MDM2_like"/>
    <property type="match status" value="1"/>
</dbReference>
<feature type="domain" description="DM2" evidence="2">
    <location>
        <begin position="79"/>
        <end position="116"/>
    </location>
</feature>
<comment type="caution">
    <text evidence="3">The sequence shown here is derived from an EMBL/GenBank/DDBJ whole genome shotgun (WGS) entry which is preliminary data.</text>
</comment>
<feature type="compositionally biased region" description="Polar residues" evidence="1">
    <location>
        <begin position="1"/>
        <end position="10"/>
    </location>
</feature>
<keyword evidence="4" id="KW-1185">Reference proteome</keyword>
<evidence type="ECO:0000313" key="3">
    <source>
        <dbReference type="EMBL" id="KAJ6385794.1"/>
    </source>
</evidence>
<sequence>MSVRVQATLQQRKRGLNKEEKKVLKNLNRKKSGKRKVLMNLKRKKSSRRKKSSPDLLSNKITKDQVCFELRNAPLQQSVPDPAGKRRIVCSKKLKEIFEVDSFNGFTASKLLSSHFIKTEK</sequence>
<dbReference type="Pfam" id="PF02201">
    <property type="entry name" value="SWIB"/>
    <property type="match status" value="1"/>
</dbReference>
<reference evidence="3" key="1">
    <citation type="submission" date="2022-10" db="EMBL/GenBank/DDBJ databases">
        <authorList>
            <person name="Hyden B.L."/>
            <person name="Feng K."/>
            <person name="Yates T."/>
            <person name="Jawdy S."/>
            <person name="Smart L.B."/>
            <person name="Muchero W."/>
        </authorList>
    </citation>
    <scope>NUCLEOTIDE SEQUENCE</scope>
    <source>
        <tissue evidence="3">Shoot tip</tissue>
    </source>
</reference>
<evidence type="ECO:0000256" key="1">
    <source>
        <dbReference type="SAM" id="MobiDB-lite"/>
    </source>
</evidence>
<feature type="compositionally biased region" description="Basic residues" evidence="1">
    <location>
        <begin position="27"/>
        <end position="51"/>
    </location>
</feature>
<dbReference type="Gene3D" id="1.10.245.10">
    <property type="entry name" value="SWIB/MDM2 domain"/>
    <property type="match status" value="1"/>
</dbReference>
<evidence type="ECO:0000259" key="2">
    <source>
        <dbReference type="Pfam" id="PF02201"/>
    </source>
</evidence>
<organism evidence="3 4">
    <name type="scientific">Salix suchowensis</name>
    <dbReference type="NCBI Taxonomy" id="1278906"/>
    <lineage>
        <taxon>Eukaryota</taxon>
        <taxon>Viridiplantae</taxon>
        <taxon>Streptophyta</taxon>
        <taxon>Embryophyta</taxon>
        <taxon>Tracheophyta</taxon>
        <taxon>Spermatophyta</taxon>
        <taxon>Magnoliopsida</taxon>
        <taxon>eudicotyledons</taxon>
        <taxon>Gunneridae</taxon>
        <taxon>Pentapetalae</taxon>
        <taxon>rosids</taxon>
        <taxon>fabids</taxon>
        <taxon>Malpighiales</taxon>
        <taxon>Salicaceae</taxon>
        <taxon>Saliceae</taxon>
        <taxon>Salix</taxon>
    </lineage>
</organism>
<dbReference type="Proteomes" id="UP001141253">
    <property type="component" value="Chromosome 9"/>
</dbReference>
<feature type="region of interest" description="Disordered" evidence="1">
    <location>
        <begin position="1"/>
        <end position="58"/>
    </location>
</feature>
<evidence type="ECO:0000313" key="4">
    <source>
        <dbReference type="Proteomes" id="UP001141253"/>
    </source>
</evidence>
<proteinExistence type="predicted"/>
<gene>
    <name evidence="3" type="ORF">OIU77_028880</name>
</gene>
<dbReference type="InterPro" id="IPR036885">
    <property type="entry name" value="SWIB_MDM2_dom_sf"/>
</dbReference>
<accession>A0ABQ9BL91</accession>
<protein>
    <recommendedName>
        <fullName evidence="2">DM2 domain-containing protein</fullName>
    </recommendedName>
</protein>
<dbReference type="EMBL" id="JAPFFI010000008">
    <property type="protein sequence ID" value="KAJ6385794.1"/>
    <property type="molecule type" value="Genomic_DNA"/>
</dbReference>
<name>A0ABQ9BL91_9ROSI</name>
<reference evidence="3" key="2">
    <citation type="journal article" date="2023" name="Int. J. Mol. Sci.">
        <title>De Novo Assembly and Annotation of 11 Diverse Shrub Willow (Salix) Genomes Reveals Novel Gene Organization in Sex-Linked Regions.</title>
        <authorList>
            <person name="Hyden B."/>
            <person name="Feng K."/>
            <person name="Yates T.B."/>
            <person name="Jawdy S."/>
            <person name="Cereghino C."/>
            <person name="Smart L.B."/>
            <person name="Muchero W."/>
        </authorList>
    </citation>
    <scope>NUCLEOTIDE SEQUENCE</scope>
    <source>
        <tissue evidence="3">Shoot tip</tissue>
    </source>
</reference>
<dbReference type="InterPro" id="IPR003121">
    <property type="entry name" value="SWIB_MDM2_domain"/>
</dbReference>
<dbReference type="SUPFAM" id="SSF47592">
    <property type="entry name" value="SWIB/MDM2 domain"/>
    <property type="match status" value="1"/>
</dbReference>